<dbReference type="EMBL" id="MPUH01000377">
    <property type="protein sequence ID" value="OMJ81528.1"/>
    <property type="molecule type" value="Genomic_DNA"/>
</dbReference>
<reference evidence="1 2" key="1">
    <citation type="submission" date="2016-11" db="EMBL/GenBank/DDBJ databases">
        <title>The macronuclear genome of Stentor coeruleus: a giant cell with tiny introns.</title>
        <authorList>
            <person name="Slabodnick M."/>
            <person name="Ruby J.G."/>
            <person name="Reiff S.B."/>
            <person name="Swart E.C."/>
            <person name="Gosai S."/>
            <person name="Prabakaran S."/>
            <person name="Witkowska E."/>
            <person name="Larue G.E."/>
            <person name="Fisher S."/>
            <person name="Freeman R.M."/>
            <person name="Gunawardena J."/>
            <person name="Chu W."/>
            <person name="Stover N.A."/>
            <person name="Gregory B.D."/>
            <person name="Nowacki M."/>
            <person name="Derisi J."/>
            <person name="Roy S.W."/>
            <person name="Marshall W.F."/>
            <person name="Sood P."/>
        </authorList>
    </citation>
    <scope>NUCLEOTIDE SEQUENCE [LARGE SCALE GENOMIC DNA]</scope>
    <source>
        <strain evidence="1">WM001</strain>
    </source>
</reference>
<organism evidence="1 2">
    <name type="scientific">Stentor coeruleus</name>
    <dbReference type="NCBI Taxonomy" id="5963"/>
    <lineage>
        <taxon>Eukaryota</taxon>
        <taxon>Sar</taxon>
        <taxon>Alveolata</taxon>
        <taxon>Ciliophora</taxon>
        <taxon>Postciliodesmatophora</taxon>
        <taxon>Heterotrichea</taxon>
        <taxon>Heterotrichida</taxon>
        <taxon>Stentoridae</taxon>
        <taxon>Stentor</taxon>
    </lineage>
</organism>
<sequence>MPIFKSKTRQDIKFKHKGKILKRTVSEGLIIRYASKTIKHHTFENVFIPCFLTQILYDRTDRQYLETLKNNLDFFENCEYNHFLDLICKNCLNKDDDKYRQAAYSLILALSSLPVLIWTDKLIYTLCKCFPEKKVLQICMNLIGSSASRYHILTLVTLVRKKGTEKCAIFVLKELLFGKEKIDNAKEFYRIFLLALFDVSANVEAGVVVEVLKVMKESRFVDVDQNVLAGIRKNAGLSNNN</sequence>
<evidence type="ECO:0000313" key="2">
    <source>
        <dbReference type="Proteomes" id="UP000187209"/>
    </source>
</evidence>
<name>A0A1R2BXI2_9CILI</name>
<keyword evidence="2" id="KW-1185">Reference proteome</keyword>
<proteinExistence type="predicted"/>
<accession>A0A1R2BXI2</accession>
<comment type="caution">
    <text evidence="1">The sequence shown here is derived from an EMBL/GenBank/DDBJ whole genome shotgun (WGS) entry which is preliminary data.</text>
</comment>
<evidence type="ECO:0000313" key="1">
    <source>
        <dbReference type="EMBL" id="OMJ81528.1"/>
    </source>
</evidence>
<gene>
    <name evidence="1" type="ORF">SteCoe_17995</name>
</gene>
<dbReference type="AlphaFoldDB" id="A0A1R2BXI2"/>
<protein>
    <submittedName>
        <fullName evidence="1">Uncharacterized protein</fullName>
    </submittedName>
</protein>
<dbReference type="Proteomes" id="UP000187209">
    <property type="component" value="Unassembled WGS sequence"/>
</dbReference>